<evidence type="ECO:0000313" key="1">
    <source>
        <dbReference type="EMBL" id="JAV58694.1"/>
    </source>
</evidence>
<organism evidence="1">
    <name type="scientific">Photinus pyralis</name>
    <name type="common">Common eastern firefly</name>
    <name type="synonym">Lampyris pyralis</name>
    <dbReference type="NCBI Taxonomy" id="7054"/>
    <lineage>
        <taxon>Eukaryota</taxon>
        <taxon>Metazoa</taxon>
        <taxon>Ecdysozoa</taxon>
        <taxon>Arthropoda</taxon>
        <taxon>Hexapoda</taxon>
        <taxon>Insecta</taxon>
        <taxon>Pterygota</taxon>
        <taxon>Neoptera</taxon>
        <taxon>Endopterygota</taxon>
        <taxon>Coleoptera</taxon>
        <taxon>Polyphaga</taxon>
        <taxon>Elateriformia</taxon>
        <taxon>Elateroidea</taxon>
        <taxon>Lampyridae</taxon>
        <taxon>Lampyrinae</taxon>
        <taxon>Photinus</taxon>
    </lineage>
</organism>
<name>A0A1Y1KBD9_PHOPY</name>
<proteinExistence type="predicted"/>
<accession>A0A1Y1KBD9</accession>
<reference evidence="1" key="1">
    <citation type="journal article" date="2016" name="Sci. Rep.">
        <title>Molecular characterization of firefly nuptial gifts: a multi-omics approach sheds light on postcopulatory sexual selection.</title>
        <authorList>
            <person name="Al-Wathiqui N."/>
            <person name="Fallon T.R."/>
            <person name="South A."/>
            <person name="Weng J.K."/>
            <person name="Lewis S.M."/>
        </authorList>
    </citation>
    <scope>NUCLEOTIDE SEQUENCE</scope>
</reference>
<dbReference type="Gene3D" id="2.30.29.30">
    <property type="entry name" value="Pleckstrin-homology domain (PH domain)/Phosphotyrosine-binding domain (PTB)"/>
    <property type="match status" value="1"/>
</dbReference>
<dbReference type="AlphaFoldDB" id="A0A1Y1KBD9"/>
<evidence type="ECO:0008006" key="2">
    <source>
        <dbReference type="Google" id="ProtNLM"/>
    </source>
</evidence>
<protein>
    <recommendedName>
        <fullName evidence="2">PID domain-containing protein</fullName>
    </recommendedName>
</protein>
<dbReference type="CDD" id="cd00934">
    <property type="entry name" value="PTB"/>
    <property type="match status" value="1"/>
</dbReference>
<dbReference type="InterPro" id="IPR011993">
    <property type="entry name" value="PH-like_dom_sf"/>
</dbReference>
<dbReference type="EMBL" id="GEZM01087434">
    <property type="protein sequence ID" value="JAV58694.1"/>
    <property type="molecule type" value="Transcribed_RNA"/>
</dbReference>
<dbReference type="SUPFAM" id="SSF50729">
    <property type="entry name" value="PH domain-like"/>
    <property type="match status" value="1"/>
</dbReference>
<sequence length="134" mass="15807">MKLLTVHYMGFTAMDRRFSNPMLPWIVSEIRKRDCYERVSLGVEDGVLQAYNSDFELQFSHHVQNMSRFSQADIDPCTFLYLVRDDGEQLLYCYLFQALKASDVSTNLRWTLTYCYKSSLYNMMHAEGKWMGIL</sequence>